<evidence type="ECO:0000313" key="2">
    <source>
        <dbReference type="EMBL" id="MFD0622810.1"/>
    </source>
</evidence>
<reference evidence="3" key="1">
    <citation type="journal article" date="2019" name="Int. J. Syst. Evol. Microbiol.">
        <title>The Global Catalogue of Microorganisms (GCM) 10K type strain sequencing project: providing services to taxonomists for standard genome sequencing and annotation.</title>
        <authorList>
            <consortium name="The Broad Institute Genomics Platform"/>
            <consortium name="The Broad Institute Genome Sequencing Center for Infectious Disease"/>
            <person name="Wu L."/>
            <person name="Ma J."/>
        </authorList>
    </citation>
    <scope>NUCLEOTIDE SEQUENCE [LARGE SCALE GENOMIC DNA]</scope>
    <source>
        <strain evidence="3">JCM 12607</strain>
    </source>
</reference>
<protein>
    <submittedName>
        <fullName evidence="2">AAA family ATPase</fullName>
    </submittedName>
</protein>
<name>A0ABW2WMX0_9ACTN</name>
<dbReference type="Proteomes" id="UP001596915">
    <property type="component" value="Unassembled WGS sequence"/>
</dbReference>
<proteinExistence type="predicted"/>
<evidence type="ECO:0000256" key="1">
    <source>
        <dbReference type="SAM" id="MobiDB-lite"/>
    </source>
</evidence>
<feature type="compositionally biased region" description="Basic and acidic residues" evidence="1">
    <location>
        <begin position="1"/>
        <end position="17"/>
    </location>
</feature>
<dbReference type="PANTHER" id="PTHR37807">
    <property type="entry name" value="OS07G0160300 PROTEIN"/>
    <property type="match status" value="1"/>
</dbReference>
<evidence type="ECO:0000313" key="3">
    <source>
        <dbReference type="Proteomes" id="UP001596915"/>
    </source>
</evidence>
<gene>
    <name evidence="2" type="ORF">ACFQ2K_08225</name>
</gene>
<dbReference type="Pfam" id="PF13671">
    <property type="entry name" value="AAA_33"/>
    <property type="match status" value="1"/>
</dbReference>
<comment type="caution">
    <text evidence="2">The sequence shown here is derived from an EMBL/GenBank/DDBJ whole genome shotgun (WGS) entry which is preliminary data.</text>
</comment>
<feature type="region of interest" description="Disordered" evidence="1">
    <location>
        <begin position="1"/>
        <end position="47"/>
    </location>
</feature>
<accession>A0ABW2WMX0</accession>
<dbReference type="SUPFAM" id="SSF52540">
    <property type="entry name" value="P-loop containing nucleoside triphosphate hydrolases"/>
    <property type="match status" value="1"/>
</dbReference>
<dbReference type="InterPro" id="IPR027417">
    <property type="entry name" value="P-loop_NTPase"/>
</dbReference>
<sequence length="216" mass="23544">MLDLHESDETTPHHSHTDATPTPEQRKHSRQTRKDNSLSGLPGSGKSTLARSLARRLSLPVIDKDVILESLYDSLGVGDHAWRSRLSRASDDIMFALAADVGRAVLDNWWHHDTAPDRLRCLAGFLIEVHCDCDVALAAERFQARTRHPGHLDPQLTTQQVAERVAAVRATYLGPLNLGGPLLTVDTSHPADVAEIAEKIAHTLVSCAGDPSLVPV</sequence>
<dbReference type="PANTHER" id="PTHR37807:SF3">
    <property type="entry name" value="OS07G0160300 PROTEIN"/>
    <property type="match status" value="1"/>
</dbReference>
<dbReference type="EMBL" id="JBHTGL010000008">
    <property type="protein sequence ID" value="MFD0622810.1"/>
    <property type="molecule type" value="Genomic_DNA"/>
</dbReference>
<dbReference type="Gene3D" id="3.40.50.300">
    <property type="entry name" value="P-loop containing nucleotide triphosphate hydrolases"/>
    <property type="match status" value="1"/>
</dbReference>
<keyword evidence="3" id="KW-1185">Reference proteome</keyword>
<organism evidence="2 3">
    <name type="scientific">Streptomyces sanglieri</name>
    <dbReference type="NCBI Taxonomy" id="193460"/>
    <lineage>
        <taxon>Bacteria</taxon>
        <taxon>Bacillati</taxon>
        <taxon>Actinomycetota</taxon>
        <taxon>Actinomycetes</taxon>
        <taxon>Kitasatosporales</taxon>
        <taxon>Streptomycetaceae</taxon>
        <taxon>Streptomyces</taxon>
    </lineage>
</organism>